<dbReference type="GO" id="GO:0003755">
    <property type="term" value="F:peptidyl-prolyl cis-trans isomerase activity"/>
    <property type="evidence" value="ECO:0007669"/>
    <property type="project" value="UniProtKB-KW"/>
</dbReference>
<dbReference type="Pfam" id="PF13616">
    <property type="entry name" value="Rotamase_3"/>
    <property type="match status" value="1"/>
</dbReference>
<sequence>MKKYLYTFLLLFSFSICYAQNNNDVLLTINGQDITVEEFKAVYLKNISLVQDEAQKDPRAYLELFKEYKLKVQEAYKDGLDKNPAYVKELAGYRAQLIKNYLTDVDVTEALIKEAYDRTINEVKARHILVKNLPNASPQDTLKAYTKIIEARKRILAGEDFATIAKEYSEDPSAKTNGGELGWFKAFKMVYPFESAAFTTDVGQVSEPFKTRFGYHIVQTTDKRQARGGIEVAHIMLALKQKDSTLNPAKRIKEIYALLEQGESFEKLAQAHSDDKRSAVKGGKISRFESGQLSSKIFEEQVFSIREKGAYTQPFKSEFGWHIAKLIERFPVGSYEEERAALEEKLTRDIRAKQISDSLDAKLRVKYGVEENIELQKYFATLFTDADFTSRRWKYVPNEFEKSTVALTLNDATYTYANFGSYLERFQRGGTYANKAQLIKKQIFDWTNKTIKKYHEDHFEEVNSEFKALIREYREGLLLFELLETKVWEVAKTDSLGIQNYFTKNIESYRIPETVKMTMITASDKKTLTAVRKLLKKGKSQEEIEQKFNINEQVNVLFTKREVPTNDTTYIASTYTPVKGISKLYELNSDHVLYDVEEIMASRLSSFEETRGAIINDYQKHIEKTWLQGLKESATIEVNEAVLDRFIKTLK</sequence>
<evidence type="ECO:0000259" key="3">
    <source>
        <dbReference type="PROSITE" id="PS50198"/>
    </source>
</evidence>
<dbReference type="AlphaFoldDB" id="A0A238YQE7"/>
<dbReference type="Pfam" id="PF13145">
    <property type="entry name" value="Rotamase_2"/>
    <property type="match status" value="1"/>
</dbReference>
<organism evidence="4 5">
    <name type="scientific">Dokdonia pacifica</name>
    <dbReference type="NCBI Taxonomy" id="1627892"/>
    <lineage>
        <taxon>Bacteria</taxon>
        <taxon>Pseudomonadati</taxon>
        <taxon>Bacteroidota</taxon>
        <taxon>Flavobacteriia</taxon>
        <taxon>Flavobacteriales</taxon>
        <taxon>Flavobacteriaceae</taxon>
        <taxon>Dokdonia</taxon>
    </lineage>
</organism>
<dbReference type="InterPro" id="IPR050245">
    <property type="entry name" value="PrsA_foldase"/>
</dbReference>
<feature type="chain" id="PRO_5013009031" evidence="2">
    <location>
        <begin position="20"/>
        <end position="651"/>
    </location>
</feature>
<evidence type="ECO:0000313" key="4">
    <source>
        <dbReference type="EMBL" id="SNR73365.1"/>
    </source>
</evidence>
<dbReference type="Pfam" id="PF00639">
    <property type="entry name" value="Rotamase"/>
    <property type="match status" value="1"/>
</dbReference>
<keyword evidence="1 4" id="KW-0413">Isomerase</keyword>
<dbReference type="PROSITE" id="PS01096">
    <property type="entry name" value="PPIC_PPIASE_1"/>
    <property type="match status" value="1"/>
</dbReference>
<feature type="domain" description="PpiC" evidence="3">
    <location>
        <begin position="227"/>
        <end position="328"/>
    </location>
</feature>
<evidence type="ECO:0000313" key="5">
    <source>
        <dbReference type="Proteomes" id="UP000198379"/>
    </source>
</evidence>
<dbReference type="PROSITE" id="PS50198">
    <property type="entry name" value="PPIC_PPIASE_2"/>
    <property type="match status" value="2"/>
</dbReference>
<evidence type="ECO:0000256" key="1">
    <source>
        <dbReference type="PROSITE-ProRule" id="PRU00278"/>
    </source>
</evidence>
<dbReference type="PANTHER" id="PTHR47245">
    <property type="entry name" value="PEPTIDYLPROLYL ISOMERASE"/>
    <property type="match status" value="1"/>
</dbReference>
<dbReference type="RefSeq" id="WP_089371037.1">
    <property type="nucleotide sequence ID" value="NZ_BMEP01000001.1"/>
</dbReference>
<dbReference type="PANTHER" id="PTHR47245:SF2">
    <property type="entry name" value="PEPTIDYL-PROLYL CIS-TRANS ISOMERASE HP_0175-RELATED"/>
    <property type="match status" value="1"/>
</dbReference>
<keyword evidence="5" id="KW-1185">Reference proteome</keyword>
<name>A0A238YQE7_9FLAO</name>
<keyword evidence="2" id="KW-0732">Signal</keyword>
<accession>A0A238YQE7</accession>
<dbReference type="InterPro" id="IPR046357">
    <property type="entry name" value="PPIase_dom_sf"/>
</dbReference>
<gene>
    <name evidence="4" type="ORF">SAMN06265376_102275</name>
</gene>
<dbReference type="InterPro" id="IPR027304">
    <property type="entry name" value="Trigger_fact/SurA_dom_sf"/>
</dbReference>
<dbReference type="EMBL" id="FZNY01000002">
    <property type="protein sequence ID" value="SNR73365.1"/>
    <property type="molecule type" value="Genomic_DNA"/>
</dbReference>
<proteinExistence type="predicted"/>
<dbReference type="SUPFAM" id="SSF54534">
    <property type="entry name" value="FKBP-like"/>
    <property type="match status" value="2"/>
</dbReference>
<dbReference type="Gene3D" id="3.10.50.40">
    <property type="match status" value="2"/>
</dbReference>
<dbReference type="OrthoDB" id="14196at2"/>
<dbReference type="SUPFAM" id="SSF109998">
    <property type="entry name" value="Triger factor/SurA peptide-binding domain-like"/>
    <property type="match status" value="1"/>
</dbReference>
<feature type="signal peptide" evidence="2">
    <location>
        <begin position="1"/>
        <end position="19"/>
    </location>
</feature>
<keyword evidence="1" id="KW-0697">Rotamase</keyword>
<reference evidence="4 5" key="1">
    <citation type="submission" date="2017-06" db="EMBL/GenBank/DDBJ databases">
        <authorList>
            <person name="Kim H.J."/>
            <person name="Triplett B.A."/>
        </authorList>
    </citation>
    <scope>NUCLEOTIDE SEQUENCE [LARGE SCALE GENOMIC DNA]</scope>
    <source>
        <strain evidence="4 5">DSM 25597</strain>
    </source>
</reference>
<dbReference type="InterPro" id="IPR000297">
    <property type="entry name" value="PPIase_PpiC"/>
</dbReference>
<dbReference type="InterPro" id="IPR023058">
    <property type="entry name" value="PPIase_PpiC_CS"/>
</dbReference>
<feature type="domain" description="PpiC" evidence="3">
    <location>
        <begin position="120"/>
        <end position="222"/>
    </location>
</feature>
<dbReference type="Proteomes" id="UP000198379">
    <property type="component" value="Unassembled WGS sequence"/>
</dbReference>
<protein>
    <submittedName>
        <fullName evidence="4">Peptidyl-prolyl cis-trans isomerase SurA</fullName>
    </submittedName>
</protein>
<evidence type="ECO:0000256" key="2">
    <source>
        <dbReference type="SAM" id="SignalP"/>
    </source>
</evidence>